<dbReference type="Pfam" id="PF15288">
    <property type="entry name" value="zf-CCHC_6"/>
    <property type="match status" value="1"/>
</dbReference>
<keyword evidence="4" id="KW-0539">Nucleus</keyword>
<dbReference type="GO" id="GO:0005669">
    <property type="term" value="C:transcription factor TFIID complex"/>
    <property type="evidence" value="ECO:0007669"/>
    <property type="project" value="InterPro"/>
</dbReference>
<feature type="region of interest" description="Disordered" evidence="5">
    <location>
        <begin position="276"/>
        <end position="305"/>
    </location>
</feature>
<keyword evidence="8" id="KW-0396">Initiation factor</keyword>
<dbReference type="PANTHER" id="PTHR13900">
    <property type="entry name" value="TRANSCRIPTION INITIATION FACTOR TFIID"/>
    <property type="match status" value="1"/>
</dbReference>
<dbReference type="Pfam" id="PF12157">
    <property type="entry name" value="DUF3591"/>
    <property type="match status" value="1"/>
</dbReference>
<keyword evidence="8" id="KW-0648">Protein biosynthesis</keyword>
<evidence type="ECO:0000256" key="5">
    <source>
        <dbReference type="SAM" id="MobiDB-lite"/>
    </source>
</evidence>
<evidence type="ECO:0000256" key="4">
    <source>
        <dbReference type="ARBA" id="ARBA00023242"/>
    </source>
</evidence>
<proteinExistence type="predicted"/>
<dbReference type="VEuPathDB" id="FungiDB:SCODWIG_02471"/>
<dbReference type="AlphaFoldDB" id="A0A376B9A6"/>
<dbReference type="GO" id="GO:0016251">
    <property type="term" value="F:RNA polymerase II general transcription initiation factor activity"/>
    <property type="evidence" value="ECO:0007669"/>
    <property type="project" value="InterPro"/>
</dbReference>
<evidence type="ECO:0000256" key="2">
    <source>
        <dbReference type="ARBA" id="ARBA00023015"/>
    </source>
</evidence>
<dbReference type="Proteomes" id="UP000262825">
    <property type="component" value="Unassembled WGS sequence"/>
</dbReference>
<dbReference type="InterPro" id="IPR041670">
    <property type="entry name" value="Znf-CCHC_6"/>
</dbReference>
<feature type="domain" description="Transcription initiation factor TFIID subunit 1 histone acetyltransferase" evidence="6">
    <location>
        <begin position="434"/>
        <end position="870"/>
    </location>
</feature>
<reference evidence="9" key="1">
    <citation type="submission" date="2018-06" db="EMBL/GenBank/DDBJ databases">
        <authorList>
            <person name="Guldener U."/>
        </authorList>
    </citation>
    <scope>NUCLEOTIDE SEQUENCE [LARGE SCALE GENOMIC DNA]</scope>
    <source>
        <strain evidence="9">UTAD17</strain>
    </source>
</reference>
<feature type="region of interest" description="Disordered" evidence="5">
    <location>
        <begin position="72"/>
        <end position="99"/>
    </location>
</feature>
<evidence type="ECO:0000259" key="7">
    <source>
        <dbReference type="Pfam" id="PF15288"/>
    </source>
</evidence>
<dbReference type="InterPro" id="IPR040240">
    <property type="entry name" value="TAF1"/>
</dbReference>
<dbReference type="GO" id="GO:0004402">
    <property type="term" value="F:histone acetyltransferase activity"/>
    <property type="evidence" value="ECO:0007669"/>
    <property type="project" value="InterPro"/>
</dbReference>
<evidence type="ECO:0000256" key="1">
    <source>
        <dbReference type="ARBA" id="ARBA00004123"/>
    </source>
</evidence>
<dbReference type="GO" id="GO:0051123">
    <property type="term" value="P:RNA polymerase II preinitiation complex assembly"/>
    <property type="evidence" value="ECO:0007669"/>
    <property type="project" value="TreeGrafter"/>
</dbReference>
<comment type="subcellular location">
    <subcellularLocation>
        <location evidence="1">Nucleus</location>
    </subcellularLocation>
</comment>
<dbReference type="PANTHER" id="PTHR13900:SF0">
    <property type="entry name" value="TRANSCRIPTION INITIATION FACTOR TFIID SUBUNIT 1"/>
    <property type="match status" value="1"/>
</dbReference>
<keyword evidence="3" id="KW-0804">Transcription</keyword>
<accession>A0A376B9A6</accession>
<keyword evidence="9" id="KW-1185">Reference proteome</keyword>
<evidence type="ECO:0000256" key="3">
    <source>
        <dbReference type="ARBA" id="ARBA00023163"/>
    </source>
</evidence>
<name>A0A376B9A6_9ASCO</name>
<organism evidence="8 9">
    <name type="scientific">Saccharomycodes ludwigii</name>
    <dbReference type="NCBI Taxonomy" id="36035"/>
    <lineage>
        <taxon>Eukaryota</taxon>
        <taxon>Fungi</taxon>
        <taxon>Dikarya</taxon>
        <taxon>Ascomycota</taxon>
        <taxon>Saccharomycotina</taxon>
        <taxon>Saccharomycetes</taxon>
        <taxon>Saccharomycodales</taxon>
        <taxon>Saccharomycodaceae</taxon>
        <taxon>Saccharomycodes</taxon>
    </lineage>
</organism>
<dbReference type="GO" id="GO:0017025">
    <property type="term" value="F:TBP-class protein binding"/>
    <property type="evidence" value="ECO:0007669"/>
    <property type="project" value="InterPro"/>
</dbReference>
<dbReference type="GO" id="GO:0003743">
    <property type="term" value="F:translation initiation factor activity"/>
    <property type="evidence" value="ECO:0007669"/>
    <property type="project" value="UniProtKB-KW"/>
</dbReference>
<gene>
    <name evidence="8" type="ORF">SCODWIG_02471</name>
</gene>
<feature type="domain" description="Zinc knuckle" evidence="7">
    <location>
        <begin position="1041"/>
        <end position="1064"/>
    </location>
</feature>
<evidence type="ECO:0000313" key="8">
    <source>
        <dbReference type="EMBL" id="SSD60710.1"/>
    </source>
</evidence>
<evidence type="ECO:0000313" key="9">
    <source>
        <dbReference type="Proteomes" id="UP000262825"/>
    </source>
</evidence>
<keyword evidence="2" id="KW-0805">Transcription regulation</keyword>
<evidence type="ECO:0000259" key="6">
    <source>
        <dbReference type="Pfam" id="PF12157"/>
    </source>
</evidence>
<dbReference type="EMBL" id="UFAJ01000428">
    <property type="protein sequence ID" value="SSD60710.1"/>
    <property type="molecule type" value="Genomic_DNA"/>
</dbReference>
<sequence>MIENTNTENKDLTNEDAAYSAILGGEFGALEINTYIGSKTSEGIYGGDNNENDDEEEGEIAHLPDAIDFEDEDELASESEQQQNNEQTEEDAQTTVSMAEQERHELRNGNTDYIQLEIDTGTSNNNNLFEMNEEIFTLHEVAHTSDVEREEAVTSTKLITNKGMESPTMLTSTKQNEFQKLADEEKQLLKAYFPTFKKGKLLKLTKLLPPKPQEYNWHNPTRPLKPLLPTTFNFDFCADTKDFFNSGSTFSGVKNTNIVTVNLNELFLIGNNGTGQMNAKDEESGKNLDTNRGLEEEESDAVKEDGELKKSPLASQLLSKVNALELECATDNWDTELIISGENARGRGEYESIKSDVEIIEEDWNWNEEQLINGDLGKVEKPVLDINDERLLIKPKRATAEDNEESDEEIKRQKKRKAFNYLLNRAPETLLTKFNLSNDKSYDILKQNYQAKIRSNLSNLNIEHSLPALKLQSPFYKVLMTKEQLRFFHKYQFGAKIRPGTTILFSKLKTRKRKRDRGKDVRESFQRSSDLTIGDTAPVFLLEYSEQSPVGLSKFGMGSKLINYYRKMSENDTSRPKLPVGETHVLGVQDKSPFWNFGFVEPGNIVPTLYNNMIRAPVFKHDALATDFLLVKSTGSGNGTRFYLRLINNLFTVGQTYPCLEIPGRNSRKVTAMGKNRLRMVVYRLLNKSPRHRLLVRQVSKHFPEQSEMQNRQRLKEFMKYQRDGEDHGFWKLKEGETLPDVENIRKMITPEDCSLIENMMQGQQFLDDDIFVNLDEQQLKLEESLSPWNVTKNFLNATQMRAMLAIHGEGDPTGCGEGFSLLKTSMKGGFSRNDSGGTTNNHHTYNVAQQQKNYEEEIAKTWYIQARALSVNNPYEEINNPYSSNESNRKVVKRRKDGKVLKIVRKKRDENKIIQRETLFVRDPRVINGYLQAYKRKNEIKEANLNLDILMSDDISKVVSGKTEEEITLKQKKLLEEQLMKLQKSQERRNQRKLAKELTATADGTMDSSISATASIFNNEENKNETVLTVNGKPLKNTNRKCANCGAIGHIKTNRSCPMYSQMQ</sequence>
<protein>
    <submittedName>
        <fullName evidence="8">Related to Transcription initiation factor TFIID subunit 1</fullName>
    </submittedName>
</protein>
<dbReference type="InterPro" id="IPR022591">
    <property type="entry name" value="TAF1_HAT_dom"/>
</dbReference>